<dbReference type="Pfam" id="PF01352">
    <property type="entry name" value="KRAB"/>
    <property type="match status" value="1"/>
</dbReference>
<dbReference type="InterPro" id="IPR036236">
    <property type="entry name" value="Znf_C2H2_sf"/>
</dbReference>
<keyword evidence="10" id="KW-0539">Nucleus</keyword>
<dbReference type="Antibodypedia" id="26035">
    <property type="antibodies" value="114 antibodies from 17 providers"/>
</dbReference>
<evidence type="ECO:0000256" key="3">
    <source>
        <dbReference type="ARBA" id="ARBA00022723"/>
    </source>
</evidence>
<dbReference type="GO" id="GO:0003677">
    <property type="term" value="F:DNA binding"/>
    <property type="evidence" value="ECO:0007669"/>
    <property type="project" value="UniProtKB-KW"/>
</dbReference>
<keyword evidence="16 17" id="KW-1267">Proteomics identification</keyword>
<reference evidence="14 15" key="2">
    <citation type="journal article" date="2004" name="Nature">
        <title>The DNA sequence and biology of human chromosome 19.</title>
        <authorList>
            <person name="Grimwood J."/>
            <person name="Gordon L.A."/>
            <person name="Olsen A."/>
            <person name="Terry A."/>
            <person name="Schmutz J."/>
            <person name="Lamerdin J."/>
            <person name="Hellsten U."/>
            <person name="Goodstein D."/>
            <person name="Couronne O."/>
            <person name="Tran-Gyamfi M."/>
            <person name="Aerts A."/>
            <person name="Altherr M."/>
            <person name="Ashworth L."/>
            <person name="Bajorek E."/>
            <person name="Black S."/>
            <person name="Branscomb E."/>
            <person name="Caenepeel S."/>
            <person name="Carrano A."/>
            <person name="Caoile C."/>
            <person name="Chan Y.M."/>
            <person name="Christensen M."/>
            <person name="Cleland C.A."/>
            <person name="Copeland A."/>
            <person name="Dalin E."/>
            <person name="Dehal P."/>
            <person name="Denys M."/>
            <person name="Detter J.C."/>
            <person name="Escobar J."/>
            <person name="Flowers D."/>
            <person name="Fotopulos D."/>
            <person name="Garcia C."/>
            <person name="Georgescu A.M."/>
            <person name="Glavina T."/>
            <person name="Gomez M."/>
            <person name="Gonzales E."/>
            <person name="Groza M."/>
            <person name="Hammon N."/>
            <person name="Hawkins T."/>
            <person name="Haydu L."/>
            <person name="Ho I."/>
            <person name="Huang W."/>
            <person name="Israni S."/>
            <person name="Jett J."/>
            <person name="Kadner K."/>
            <person name="Kimball H."/>
            <person name="Kobayashi A."/>
            <person name="Larionov V."/>
            <person name="Leem S.H."/>
            <person name="Lopez F."/>
            <person name="Lou Y."/>
            <person name="Lowry S."/>
            <person name="Malfatti S."/>
            <person name="Martinez D."/>
            <person name="McCready P."/>
            <person name="Medina C."/>
            <person name="Morgan J."/>
            <person name="Nelson K."/>
            <person name="Nolan M."/>
            <person name="Ovcharenko I."/>
            <person name="Pitluck S."/>
            <person name="Pollard M."/>
            <person name="Popkie A.P."/>
            <person name="Predki P."/>
            <person name="Quan G."/>
            <person name="Ramirez L."/>
            <person name="Rash S."/>
            <person name="Retterer J."/>
            <person name="Rodriguez A."/>
            <person name="Rogers S."/>
            <person name="Salamov A."/>
            <person name="Salazar A."/>
            <person name="She X."/>
            <person name="Smith D."/>
            <person name="Slezak T."/>
            <person name="Solovyev V."/>
            <person name="Thayer N."/>
            <person name="Tice H."/>
            <person name="Tsai M."/>
            <person name="Ustaszewska A."/>
            <person name="Vo N."/>
            <person name="Wagner M."/>
            <person name="Wheeler J."/>
            <person name="Wu K."/>
            <person name="Xie G."/>
            <person name="Yang J."/>
            <person name="Dubchak I."/>
            <person name="Furey T.S."/>
            <person name="DeJong P."/>
            <person name="Dickson M."/>
            <person name="Gordon D."/>
            <person name="Eichler E.E."/>
            <person name="Pennacchio L.A."/>
            <person name="Richardson P."/>
            <person name="Stubbs L."/>
            <person name="Rokhsar D.S."/>
            <person name="Myers R.M."/>
            <person name="Rubin E.M."/>
            <person name="Lucas S.M."/>
        </authorList>
    </citation>
    <scope>NUCLEOTIDE SEQUENCE [LARGE SCALE GENOMIC DNA]</scope>
</reference>
<dbReference type="SUPFAM" id="SSF57667">
    <property type="entry name" value="beta-beta-alpha zinc fingers"/>
    <property type="match status" value="1"/>
</dbReference>
<dbReference type="VEuPathDB" id="HostDB:ENSG00000188868"/>
<dbReference type="InterPro" id="IPR050758">
    <property type="entry name" value="Znf_C2H2-type"/>
</dbReference>
<dbReference type="Ensembl" id="ENST00000595977.5">
    <property type="protein sequence ID" value="ENSP00000469879.1"/>
    <property type="gene ID" value="ENSG00000188868.15"/>
</dbReference>
<reference evidence="14 15" key="1">
    <citation type="journal article" date="2001" name="Nature">
        <title>Initial sequencing and analysis of the human genome.</title>
        <authorList>
            <consortium name="International Human Genome Sequencing Consortium"/>
            <person name="Lander E.S."/>
            <person name="Linton L.M."/>
            <person name="Birren B."/>
            <person name="Nusbaum C."/>
            <person name="Zody M.C."/>
            <person name="Baldwin J."/>
            <person name="Devon K."/>
            <person name="Dewar K."/>
            <person name="Doyle M."/>
            <person name="FitzHugh W."/>
            <person name="Funke R."/>
            <person name="Gage D."/>
            <person name="Harris K."/>
            <person name="Heaford A."/>
            <person name="Howland J."/>
            <person name="Kann L."/>
            <person name="Lehoczky J."/>
            <person name="LeVine R."/>
            <person name="McEwan P."/>
            <person name="McKernan K."/>
            <person name="Meldrim J."/>
            <person name="Mesirov J.P."/>
            <person name="Miranda C."/>
            <person name="Morris W."/>
            <person name="Naylor J."/>
            <person name="Raymond C."/>
            <person name="Rosetti M."/>
            <person name="Santos R."/>
            <person name="Sheridan A."/>
            <person name="Sougnez C."/>
            <person name="Stange-Thomann N."/>
            <person name="Stojanovic N."/>
            <person name="Subramanian A."/>
            <person name="Wyman D."/>
            <person name="Rogers J."/>
            <person name="Sulston J."/>
            <person name="Ainscough R."/>
            <person name="Beck S."/>
            <person name="Bentley D."/>
            <person name="Burton J."/>
            <person name="Clee C."/>
            <person name="Carter N."/>
            <person name="Coulson A."/>
            <person name="Deadman R."/>
            <person name="Deloukas P."/>
            <person name="Dunham A."/>
            <person name="Dunham I."/>
            <person name="Durbin R."/>
            <person name="French L."/>
            <person name="Grafham D."/>
            <person name="Gregory S."/>
            <person name="Hubbard T."/>
            <person name="Humphray S."/>
            <person name="Hunt A."/>
            <person name="Jones M."/>
            <person name="Lloyd C."/>
            <person name="McMurray A."/>
            <person name="Matthews L."/>
            <person name="Mercer S."/>
            <person name="Milne S."/>
            <person name="Mullikin J.C."/>
            <person name="Mungall A."/>
            <person name="Plumb R."/>
            <person name="Ross M."/>
            <person name="Shownkeen R."/>
            <person name="Sims S."/>
            <person name="Waterston R.H."/>
            <person name="Wilson R.K."/>
            <person name="Hillier L.W."/>
            <person name="McPherson J.D."/>
            <person name="Marra M.A."/>
            <person name="Mardis E.R."/>
            <person name="Fulton L.A."/>
            <person name="Chinwalla A.T."/>
            <person name="Pepin K.H."/>
            <person name="Gish W.R."/>
            <person name="Chissoe S.L."/>
            <person name="Wendl M.C."/>
            <person name="Delehaunty K.D."/>
            <person name="Miner T.L."/>
            <person name="Delehaunty A."/>
            <person name="Kramer J.B."/>
            <person name="Cook L.L."/>
            <person name="Fulton R.S."/>
            <person name="Johnson D.L."/>
            <person name="Minx P.J."/>
            <person name="Clifton S.W."/>
            <person name="Hawkins T."/>
            <person name="Branscomb E."/>
            <person name="Predki P."/>
            <person name="Richardson P."/>
            <person name="Wenning S."/>
            <person name="Slezak T."/>
            <person name="Doggett N."/>
            <person name="Cheng J.F."/>
            <person name="Olsen A."/>
            <person name="Lucas S."/>
            <person name="Elkin C."/>
            <person name="Uberbacher E."/>
            <person name="Frazier M."/>
            <person name="Gibbs R.A."/>
            <person name="Muzny D.M."/>
            <person name="Scherer S.E."/>
            <person name="Bouck J.B."/>
            <person name="Sodergren E.J."/>
            <person name="Worley K.C."/>
            <person name="Rives C.M."/>
            <person name="Gorrell J.H."/>
            <person name="Metzker M.L."/>
            <person name="Naylor S.L."/>
            <person name="Kucherlapati R.S."/>
            <person name="Nelson D.L."/>
            <person name="Weinstock G.M."/>
            <person name="Sakaki Y."/>
            <person name="Fujiyama A."/>
            <person name="Hattori M."/>
            <person name="Yada T."/>
            <person name="Toyoda A."/>
            <person name="Itoh T."/>
            <person name="Kawagoe C."/>
            <person name="Watanabe H."/>
            <person name="Totoki Y."/>
            <person name="Taylor T."/>
            <person name="Weissenbach J."/>
            <person name="Heilig R."/>
            <person name="Saurin W."/>
            <person name="Artiguenave F."/>
            <person name="Brottier P."/>
            <person name="Bruls T."/>
            <person name="Pelletier E."/>
            <person name="Robert C."/>
            <person name="Wincker P."/>
            <person name="Smith D.R."/>
            <person name="Doucette-Stamm L."/>
            <person name="Rubenfield M."/>
            <person name="Weinstock K."/>
            <person name="Lee H.M."/>
            <person name="Dubois J."/>
            <person name="Rosenthal A."/>
            <person name="Platzer M."/>
            <person name="Nyakatura G."/>
            <person name="Taudien S."/>
            <person name="Rump A."/>
            <person name="Yang H."/>
            <person name="Yu J."/>
            <person name="Wang J."/>
            <person name="Huang G."/>
            <person name="Gu J."/>
            <person name="Hood L."/>
            <person name="Rowen L."/>
            <person name="Madan A."/>
            <person name="Qin S."/>
            <person name="Davis R.W."/>
            <person name="Federspiel N.A."/>
            <person name="Abola A.P."/>
            <person name="Proctor M.J."/>
            <person name="Myers R.M."/>
            <person name="Schmutz J."/>
            <person name="Dickson M."/>
            <person name="Grimwood J."/>
            <person name="Cox D.R."/>
            <person name="Olson M.V."/>
            <person name="Kaul R."/>
            <person name="Raymond C."/>
            <person name="Shimizu N."/>
            <person name="Kawasaki K."/>
            <person name="Minoshima S."/>
            <person name="Evans G.A."/>
            <person name="Athanasiou M."/>
            <person name="Schultz R."/>
            <person name="Roe B.A."/>
            <person name="Chen F."/>
            <person name="Pan H."/>
            <person name="Ramser J."/>
            <person name="Lehrach H."/>
            <person name="Reinhardt R."/>
            <person name="McCombie W.R."/>
            <person name="de la Bastide M."/>
            <person name="Dedhia N."/>
            <person name="Blocker H."/>
            <person name="Hornischer K."/>
            <person name="Nordsiek G."/>
            <person name="Agarwala R."/>
            <person name="Aravind L."/>
            <person name="Bailey J.A."/>
            <person name="Bateman A."/>
            <person name="Batzoglou S."/>
            <person name="Birney E."/>
            <person name="Bork P."/>
            <person name="Brown D.G."/>
            <person name="Burge C.B."/>
            <person name="Cerutti L."/>
            <person name="Chen H.C."/>
            <person name="Church D."/>
            <person name="Clamp M."/>
            <person name="Copley R.R."/>
            <person name="Doerks T."/>
            <person name="Eddy S.R."/>
            <person name="Eichler E.E."/>
            <person name="Furey T.S."/>
            <person name="Galagan J."/>
            <person name="Gilbert J.G."/>
            <person name="Harmon C."/>
            <person name="Hayashizaki Y."/>
            <person name="Haussler D."/>
            <person name="Hermjakob H."/>
            <person name="Hokamp K."/>
            <person name="Jang W."/>
            <person name="Johnson L.S."/>
            <person name="Jones T.A."/>
            <person name="Kasif S."/>
            <person name="Kaspryzk A."/>
            <person name="Kennedy S."/>
            <person name="Kent W.J."/>
            <person name="Kitts P."/>
            <person name="Koonin E.V."/>
            <person name="Korf I."/>
            <person name="Kulp D."/>
            <person name="Lancet D."/>
            <person name="Lowe T.M."/>
            <person name="McLysaght A."/>
            <person name="Mikkelsen T."/>
            <person name="Moran J.V."/>
            <person name="Mulder N."/>
            <person name="Pollara V.J."/>
            <person name="Ponting C.P."/>
            <person name="Schuler G."/>
            <person name="Schultz J."/>
            <person name="Slater G."/>
            <person name="Smit A.F."/>
            <person name="Stupka E."/>
            <person name="Szustakowski J."/>
            <person name="Thierry-Mieg D."/>
            <person name="Thierry-Mieg J."/>
            <person name="Wagner L."/>
            <person name="Wallis J."/>
            <person name="Wheeler R."/>
            <person name="Williams A."/>
            <person name="Wolf Y.I."/>
            <person name="Wolfe K.H."/>
            <person name="Yang S.P."/>
            <person name="Yeh R.F."/>
            <person name="Collins F."/>
            <person name="Guyer M.S."/>
            <person name="Peterson J."/>
            <person name="Felsenfeld A."/>
            <person name="Wetterstrand K.A."/>
            <person name="Patrinos A."/>
            <person name="Morgan M.J."/>
            <person name="de Jong P."/>
            <person name="Catanese J.J."/>
            <person name="Osoegawa K."/>
            <person name="Shizuya H."/>
            <person name="Choi S."/>
            <person name="Chen Y.J."/>
        </authorList>
    </citation>
    <scope>NUCLEOTIDE SEQUENCE [LARGE SCALE GENOMIC DNA]</scope>
</reference>
<dbReference type="FunFam" id="3.30.160.60:FF:001174">
    <property type="entry name" value="zinc finger protein 527 isoform X1"/>
    <property type="match status" value="1"/>
</dbReference>
<dbReference type="GO" id="GO:0008270">
    <property type="term" value="F:zinc ion binding"/>
    <property type="evidence" value="ECO:0007669"/>
    <property type="project" value="UniProtKB-KW"/>
</dbReference>
<evidence type="ECO:0000256" key="6">
    <source>
        <dbReference type="ARBA" id="ARBA00022833"/>
    </source>
</evidence>
<dbReference type="PROSITE" id="PS50805">
    <property type="entry name" value="KRAB"/>
    <property type="match status" value="1"/>
</dbReference>
<dbReference type="RefSeq" id="NP_001350537.1">
    <property type="nucleotide sequence ID" value="NM_001363608.1"/>
</dbReference>
<evidence type="ECO:0000256" key="9">
    <source>
        <dbReference type="ARBA" id="ARBA00023163"/>
    </source>
</evidence>
<dbReference type="SUPFAM" id="SSF109640">
    <property type="entry name" value="KRAB domain (Kruppel-associated box)"/>
    <property type="match status" value="1"/>
</dbReference>
<protein>
    <submittedName>
        <fullName evidence="14">Zinc finger protein 563</fullName>
    </submittedName>
</protein>
<dbReference type="MassIVE" id="A0A0C4DGQ9"/>
<evidence type="ECO:0000259" key="13">
    <source>
        <dbReference type="PROSITE" id="PS50805"/>
    </source>
</evidence>
<dbReference type="AlphaFoldDB" id="A0A0C4DGQ9"/>
<reference evidence="14" key="4">
    <citation type="submission" date="2025-08" db="UniProtKB">
        <authorList>
            <consortium name="Ensembl"/>
        </authorList>
    </citation>
    <scope>IDENTIFICATION</scope>
</reference>
<dbReference type="Bgee" id="ENSG00000188868">
    <property type="expression patterns" value="Expressed in male germ line stem cell (sensu Vertebrata) in testis and 109 other cell types or tissues"/>
</dbReference>
<feature type="domain" description="C2H2-type" evidence="12">
    <location>
        <begin position="169"/>
        <end position="196"/>
    </location>
</feature>
<dbReference type="InterPro" id="IPR013087">
    <property type="entry name" value="Znf_C2H2_type"/>
</dbReference>
<proteinExistence type="evidence at protein level"/>
<dbReference type="Ensembl" id="ENST00000595977.5">
    <property type="protein sequence ID" value="ENSP00000469879.1"/>
    <property type="gene ID" value="ENSG00000188868.14"/>
</dbReference>
<keyword evidence="5 11" id="KW-0863">Zinc-finger</keyword>
<dbReference type="BioGRID-ORCS" id="147837">
    <property type="hits" value="9 hits in 1171 CRISPR screens"/>
</dbReference>
<dbReference type="PANTHER" id="PTHR23234:SF10">
    <property type="entry name" value="RIKEN CDNA 6720489N17 GENE-RELATED"/>
    <property type="match status" value="1"/>
</dbReference>
<dbReference type="PROSITE" id="PS50157">
    <property type="entry name" value="ZINC_FINGER_C2H2_2"/>
    <property type="match status" value="2"/>
</dbReference>
<evidence type="ECO:0000259" key="12">
    <source>
        <dbReference type="PROSITE" id="PS50157"/>
    </source>
</evidence>
<accession>A0A0C4DGQ9</accession>
<dbReference type="Pfam" id="PF00096">
    <property type="entry name" value="zf-C2H2"/>
    <property type="match status" value="1"/>
</dbReference>
<sequence length="229" mass="26737">MDAVAFEDVAVNFTQEEWALLGPSQKNLYRYVMQETIRNLDCIRMIWEEQNTEDQYKNPRRNLRCHMVERFSESKDSSQCGETFSLIRDSIVNNSICPGEDPCQSAECEEVIMGHLSLNSHIRVDSGHKPHEYQEYGEKPHTHKQRGKAFSYHHSFQSRGRPHTGKKRYECKECGKTFSSRRNLRRHMVVQGGNRPYKFPIEDMRECTLGRNRMNVSSVLKPCLIPVPI</sequence>
<comment type="similarity">
    <text evidence="2">Belongs to the krueppel C2H2-type zinc-finger protein family.</text>
</comment>
<reference evidence="14 15" key="3">
    <citation type="journal article" date="2004" name="Nature">
        <title>Finishing the euchromatic sequence of the human genome.</title>
        <authorList>
            <consortium name="International Human Genome Sequencing Consortium"/>
        </authorList>
    </citation>
    <scope>NUCLEOTIDE SEQUENCE [LARGE SCALE GENOMIC DNA]</scope>
</reference>
<feature type="domain" description="C2H2-type" evidence="12">
    <location>
        <begin position="101"/>
        <end position="130"/>
    </location>
</feature>
<dbReference type="GeneID" id="147837"/>
<keyword evidence="15" id="KW-1185">Reference proteome</keyword>
<evidence type="ECO:0000256" key="8">
    <source>
        <dbReference type="ARBA" id="ARBA00023125"/>
    </source>
</evidence>
<dbReference type="ChiTaRS" id="ZNF563">
    <property type="organism name" value="human"/>
</dbReference>
<comment type="subcellular location">
    <subcellularLocation>
        <location evidence="1">Nucleus</location>
    </subcellularLocation>
</comment>
<dbReference type="InterPro" id="IPR036051">
    <property type="entry name" value="KRAB_dom_sf"/>
</dbReference>
<evidence type="ECO:0000256" key="2">
    <source>
        <dbReference type="ARBA" id="ARBA00006991"/>
    </source>
</evidence>
<evidence type="ECO:0007829" key="17">
    <source>
        <dbReference type="ProteomicsDB" id="A0A0C4DGQ9"/>
    </source>
</evidence>
<evidence type="ECO:0007829" key="16">
    <source>
        <dbReference type="PeptideAtlas" id="A0A0C4DGQ9"/>
    </source>
</evidence>
<dbReference type="GeneTree" id="ENSGT00950000182755"/>
<dbReference type="InterPro" id="IPR001909">
    <property type="entry name" value="KRAB"/>
</dbReference>
<keyword evidence="8" id="KW-0238">DNA-binding</keyword>
<dbReference type="OrthoDB" id="427030at2759"/>
<dbReference type="CTD" id="147837"/>
<organism evidence="14 15">
    <name type="scientific">Homo sapiens</name>
    <name type="common">Human</name>
    <dbReference type="NCBI Taxonomy" id="9606"/>
    <lineage>
        <taxon>Eukaryota</taxon>
        <taxon>Metazoa</taxon>
        <taxon>Chordata</taxon>
        <taxon>Craniata</taxon>
        <taxon>Vertebrata</taxon>
        <taxon>Euteleostomi</taxon>
        <taxon>Mammalia</taxon>
        <taxon>Eutheria</taxon>
        <taxon>Euarchontoglires</taxon>
        <taxon>Primates</taxon>
        <taxon>Haplorrhini</taxon>
        <taxon>Catarrhini</taxon>
        <taxon>Hominidae</taxon>
        <taxon>Homo</taxon>
    </lineage>
</organism>
<dbReference type="OpenTargets" id="ENSG00000188868"/>
<dbReference type="GO" id="GO:0005634">
    <property type="term" value="C:nucleus"/>
    <property type="evidence" value="ECO:0007669"/>
    <property type="project" value="UniProtKB-SubCell"/>
</dbReference>
<dbReference type="Gene3D" id="3.30.160.60">
    <property type="entry name" value="Classic Zinc Finger"/>
    <property type="match status" value="2"/>
</dbReference>
<dbReference type="Proteomes" id="UP000005640">
    <property type="component" value="Chromosome 19"/>
</dbReference>
<dbReference type="EMBL" id="AC012618">
    <property type="status" value="NOT_ANNOTATED_CDS"/>
    <property type="molecule type" value="Genomic_DNA"/>
</dbReference>
<evidence type="ECO:0000313" key="15">
    <source>
        <dbReference type="Proteomes" id="UP000005640"/>
    </source>
</evidence>
<evidence type="ECO:0000313" key="14">
    <source>
        <dbReference type="Ensembl" id="ENSP00000469879.1"/>
    </source>
</evidence>
<dbReference type="PANTHER" id="PTHR23234">
    <property type="entry name" value="ZNF44 PROTEIN"/>
    <property type="match status" value="1"/>
</dbReference>
<name>A0A0C4DGQ9_HUMAN</name>
<reference evidence="14" key="5">
    <citation type="submission" date="2025-09" db="UniProtKB">
        <authorList>
            <consortium name="Ensembl"/>
        </authorList>
    </citation>
    <scope>IDENTIFICATION</scope>
</reference>
<evidence type="ECO:0000256" key="11">
    <source>
        <dbReference type="PROSITE-ProRule" id="PRU00042"/>
    </source>
</evidence>
<dbReference type="ExpressionAtlas" id="A0A0C4DGQ9">
    <property type="expression patterns" value="baseline and differential"/>
</dbReference>
<keyword evidence="9" id="KW-0804">Transcription</keyword>
<evidence type="ECO:0000256" key="7">
    <source>
        <dbReference type="ARBA" id="ARBA00023015"/>
    </source>
</evidence>
<keyword evidence="3" id="KW-0479">Metal-binding</keyword>
<keyword evidence="7" id="KW-0805">Transcription regulation</keyword>
<dbReference type="HGNC" id="HGNC:30498">
    <property type="gene designation" value="ZNF563"/>
</dbReference>
<evidence type="ECO:0000256" key="4">
    <source>
        <dbReference type="ARBA" id="ARBA00022737"/>
    </source>
</evidence>
<dbReference type="HOGENOM" id="CLU_002678_69_4_1"/>
<dbReference type="GO" id="GO:0006355">
    <property type="term" value="P:regulation of DNA-templated transcription"/>
    <property type="evidence" value="ECO:0007669"/>
    <property type="project" value="InterPro"/>
</dbReference>
<dbReference type="CDD" id="cd07765">
    <property type="entry name" value="KRAB_A-box"/>
    <property type="match status" value="1"/>
</dbReference>
<evidence type="ECO:0000256" key="10">
    <source>
        <dbReference type="ARBA" id="ARBA00023242"/>
    </source>
</evidence>
<feature type="domain" description="KRAB" evidence="13">
    <location>
        <begin position="4"/>
        <end position="96"/>
    </location>
</feature>
<evidence type="ECO:0000256" key="5">
    <source>
        <dbReference type="ARBA" id="ARBA00022771"/>
    </source>
</evidence>
<keyword evidence="6" id="KW-0862">Zinc</keyword>
<dbReference type="Gene3D" id="6.10.140.140">
    <property type="match status" value="1"/>
</dbReference>
<evidence type="ECO:0000256" key="1">
    <source>
        <dbReference type="ARBA" id="ARBA00004123"/>
    </source>
</evidence>
<gene>
    <name evidence="14" type="primary">ZNF563</name>
</gene>
<dbReference type="SMR" id="A0A0C4DGQ9"/>
<keyword evidence="4" id="KW-0677">Repeat</keyword>
<dbReference type="SMART" id="SM00349">
    <property type="entry name" value="KRAB"/>
    <property type="match status" value="1"/>
</dbReference>